<keyword evidence="1" id="KW-0548">Nucleotidyltransferase</keyword>
<reference evidence="1" key="1">
    <citation type="submission" date="2020-02" db="EMBL/GenBank/DDBJ databases">
        <authorList>
            <person name="Meier V. D."/>
        </authorList>
    </citation>
    <scope>NUCLEOTIDE SEQUENCE</scope>
    <source>
        <strain evidence="1">AVDCRST_MAG28</strain>
    </source>
</reference>
<protein>
    <submittedName>
        <fullName evidence="1">DNA polymerase IV</fullName>
        <ecNumber evidence="1">2.7.7.7</ecNumber>
    </submittedName>
</protein>
<evidence type="ECO:0000313" key="1">
    <source>
        <dbReference type="EMBL" id="CAA9464551.1"/>
    </source>
</evidence>
<keyword evidence="1" id="KW-0808">Transferase</keyword>
<dbReference type="AlphaFoldDB" id="A0A6J4R5C1"/>
<proteinExistence type="predicted"/>
<dbReference type="GO" id="GO:0003887">
    <property type="term" value="F:DNA-directed DNA polymerase activity"/>
    <property type="evidence" value="ECO:0007669"/>
    <property type="project" value="UniProtKB-EC"/>
</dbReference>
<organism evidence="1">
    <name type="scientific">uncultured Rubrobacteraceae bacterium</name>
    <dbReference type="NCBI Taxonomy" id="349277"/>
    <lineage>
        <taxon>Bacteria</taxon>
        <taxon>Bacillati</taxon>
        <taxon>Actinomycetota</taxon>
        <taxon>Rubrobacteria</taxon>
        <taxon>Rubrobacterales</taxon>
        <taxon>Rubrobacteraceae</taxon>
        <taxon>environmental samples</taxon>
    </lineage>
</organism>
<gene>
    <name evidence="1" type="ORF">AVDCRST_MAG28-3890</name>
</gene>
<dbReference type="EC" id="2.7.7.7" evidence="1"/>
<accession>A0A6J4R5C1</accession>
<sequence length="53" mass="6472">MVQDHEPIRPPGYRFARRVEDHALYARVYARRLQPATPIVRLRYTDKIEQVHW</sequence>
<dbReference type="EMBL" id="CADCVE010000097">
    <property type="protein sequence ID" value="CAA9464551.1"/>
    <property type="molecule type" value="Genomic_DNA"/>
</dbReference>
<name>A0A6J4R5C1_9ACTN</name>